<dbReference type="EMBL" id="JABCRI010000003">
    <property type="protein sequence ID" value="KAF8409331.1"/>
    <property type="molecule type" value="Genomic_DNA"/>
</dbReference>
<dbReference type="FunFam" id="3.80.10.10:FF:000062">
    <property type="entry name" value="protein STRUBBELIG-RECEPTOR FAMILY 3"/>
    <property type="match status" value="1"/>
</dbReference>
<evidence type="ECO:0000256" key="5">
    <source>
        <dbReference type="ARBA" id="ARBA00022989"/>
    </source>
</evidence>
<sequence>MDFFLLVFAINNLYAAMGYPTLPGWIPNGGDPCLEAWQGVQCVNSNITGIILINANLGGELGDNLEYFASIIAIDLSNNHIGGSIPSNLPLTMKNFFLSANQFTGSIPGTLSSLTQLSDMSLNDNHLTGEIPDSFQALTSLINLDLSSNNLSGQLPPTLENLPSLTTL</sequence>
<accession>A0A834ZLD8</accession>
<evidence type="ECO:0000313" key="10">
    <source>
        <dbReference type="Proteomes" id="UP000655225"/>
    </source>
</evidence>
<keyword evidence="5" id="KW-1133">Transmembrane helix</keyword>
<dbReference type="InterPro" id="IPR032675">
    <property type="entry name" value="LRR_dom_sf"/>
</dbReference>
<evidence type="ECO:0000256" key="8">
    <source>
        <dbReference type="SAM" id="SignalP"/>
    </source>
</evidence>
<evidence type="ECO:0000256" key="3">
    <source>
        <dbReference type="ARBA" id="ARBA00022729"/>
    </source>
</evidence>
<proteinExistence type="predicted"/>
<evidence type="ECO:0000256" key="7">
    <source>
        <dbReference type="ARBA" id="ARBA00023170"/>
    </source>
</evidence>
<dbReference type="OrthoDB" id="1717682at2759"/>
<comment type="subcellular location">
    <subcellularLocation>
        <location evidence="1">Membrane</location>
    </subcellularLocation>
</comment>
<dbReference type="Pfam" id="PF00560">
    <property type="entry name" value="LRR_1"/>
    <property type="match status" value="3"/>
</dbReference>
<keyword evidence="7" id="KW-0675">Receptor</keyword>
<keyword evidence="3 8" id="KW-0732">Signal</keyword>
<dbReference type="Gene3D" id="3.80.10.10">
    <property type="entry name" value="Ribonuclease Inhibitor"/>
    <property type="match status" value="1"/>
</dbReference>
<evidence type="ECO:0000256" key="1">
    <source>
        <dbReference type="ARBA" id="ARBA00004370"/>
    </source>
</evidence>
<evidence type="ECO:0000256" key="6">
    <source>
        <dbReference type="ARBA" id="ARBA00023136"/>
    </source>
</evidence>
<keyword evidence="4" id="KW-0677">Repeat</keyword>
<protein>
    <submittedName>
        <fullName evidence="9">Uncharacterized protein</fullName>
    </submittedName>
</protein>
<dbReference type="OMA" id="CCDENIR"/>
<feature type="chain" id="PRO_5032544347" evidence="8">
    <location>
        <begin position="19"/>
        <end position="168"/>
    </location>
</feature>
<dbReference type="PANTHER" id="PTHR48007:SF4">
    <property type="entry name" value="LEUCINE-RICH REPEAT RECEPTOR-LIKE PROTEIN KINASE PXC1"/>
    <property type="match status" value="1"/>
</dbReference>
<dbReference type="Proteomes" id="UP000655225">
    <property type="component" value="Unassembled WGS sequence"/>
</dbReference>
<keyword evidence="10" id="KW-1185">Reference proteome</keyword>
<gene>
    <name evidence="9" type="ORF">HHK36_005406</name>
</gene>
<dbReference type="AlphaFoldDB" id="A0A834ZLD8"/>
<dbReference type="SUPFAM" id="SSF52058">
    <property type="entry name" value="L domain-like"/>
    <property type="match status" value="1"/>
</dbReference>
<dbReference type="InterPro" id="IPR001611">
    <property type="entry name" value="Leu-rich_rpt"/>
</dbReference>
<dbReference type="PANTHER" id="PTHR48007">
    <property type="entry name" value="LEUCINE-RICH REPEAT RECEPTOR-LIKE PROTEIN KINASE PXC1"/>
    <property type="match status" value="1"/>
</dbReference>
<name>A0A834ZLD8_TETSI</name>
<comment type="caution">
    <text evidence="9">The sequence shown here is derived from an EMBL/GenBank/DDBJ whole genome shotgun (WGS) entry which is preliminary data.</text>
</comment>
<keyword evidence="6" id="KW-0472">Membrane</keyword>
<organism evidence="9 10">
    <name type="scientific">Tetracentron sinense</name>
    <name type="common">Spur-leaf</name>
    <dbReference type="NCBI Taxonomy" id="13715"/>
    <lineage>
        <taxon>Eukaryota</taxon>
        <taxon>Viridiplantae</taxon>
        <taxon>Streptophyta</taxon>
        <taxon>Embryophyta</taxon>
        <taxon>Tracheophyta</taxon>
        <taxon>Spermatophyta</taxon>
        <taxon>Magnoliopsida</taxon>
        <taxon>Trochodendrales</taxon>
        <taxon>Trochodendraceae</taxon>
        <taxon>Tetracentron</taxon>
    </lineage>
</organism>
<reference evidence="9 10" key="1">
    <citation type="submission" date="2020-04" db="EMBL/GenBank/DDBJ databases">
        <title>Plant Genome Project.</title>
        <authorList>
            <person name="Zhang R.-G."/>
        </authorList>
    </citation>
    <scope>NUCLEOTIDE SEQUENCE [LARGE SCALE GENOMIC DNA]</scope>
    <source>
        <strain evidence="9">YNK0</strain>
        <tissue evidence="9">Leaf</tissue>
    </source>
</reference>
<feature type="signal peptide" evidence="8">
    <location>
        <begin position="1"/>
        <end position="18"/>
    </location>
</feature>
<keyword evidence="2" id="KW-0812">Transmembrane</keyword>
<dbReference type="InterPro" id="IPR046959">
    <property type="entry name" value="PRK1-6/SRF4-like"/>
</dbReference>
<dbReference type="GO" id="GO:0016020">
    <property type="term" value="C:membrane"/>
    <property type="evidence" value="ECO:0007669"/>
    <property type="project" value="UniProtKB-SubCell"/>
</dbReference>
<evidence type="ECO:0000256" key="2">
    <source>
        <dbReference type="ARBA" id="ARBA00022692"/>
    </source>
</evidence>
<evidence type="ECO:0000313" key="9">
    <source>
        <dbReference type="EMBL" id="KAF8409331.1"/>
    </source>
</evidence>
<evidence type="ECO:0000256" key="4">
    <source>
        <dbReference type="ARBA" id="ARBA00022737"/>
    </source>
</evidence>